<dbReference type="Proteomes" id="UP000652477">
    <property type="component" value="Unassembled WGS sequence"/>
</dbReference>
<sequence>MENKLKEWLSKIRKNEKLPKKNQILIVFLIGVLLLVIAFPVPEKKEEQTRQTEKKTQTEDAQMSQYQEYLETRTAQALEEVEGVGKVSVMITLKSSAQKVIEKDQQSTSQTTEEEDSEGGTRSTQDSSSDRTSVYEQSSDGSQSPYVSKELTPEVEGVIVIADGGDNAIVVQNITEAVQALFGVEAHKIKIMKRHSTS</sequence>
<accession>A0A923LH81</accession>
<dbReference type="AlphaFoldDB" id="A0A923LH81"/>
<feature type="region of interest" description="Disordered" evidence="1">
    <location>
        <begin position="100"/>
        <end position="148"/>
    </location>
</feature>
<dbReference type="RefSeq" id="WP_186874656.1">
    <property type="nucleotide sequence ID" value="NZ_JACOPF010000001.1"/>
</dbReference>
<feature type="compositionally biased region" description="Low complexity" evidence="1">
    <location>
        <begin position="120"/>
        <end position="132"/>
    </location>
</feature>
<evidence type="ECO:0000313" key="3">
    <source>
        <dbReference type="Proteomes" id="UP000652477"/>
    </source>
</evidence>
<name>A0A923LH81_9FIRM</name>
<protein>
    <submittedName>
        <fullName evidence="2">Stage III sporulation protein AG</fullName>
    </submittedName>
</protein>
<evidence type="ECO:0000256" key="1">
    <source>
        <dbReference type="SAM" id="MobiDB-lite"/>
    </source>
</evidence>
<keyword evidence="3" id="KW-1185">Reference proteome</keyword>
<organism evidence="2 3">
    <name type="scientific">Mediterraneibacter hominis</name>
    <dbReference type="NCBI Taxonomy" id="2763054"/>
    <lineage>
        <taxon>Bacteria</taxon>
        <taxon>Bacillati</taxon>
        <taxon>Bacillota</taxon>
        <taxon>Clostridia</taxon>
        <taxon>Lachnospirales</taxon>
        <taxon>Lachnospiraceae</taxon>
        <taxon>Mediterraneibacter</taxon>
    </lineage>
</organism>
<evidence type="ECO:0000313" key="2">
    <source>
        <dbReference type="EMBL" id="MBC5688011.1"/>
    </source>
</evidence>
<gene>
    <name evidence="2" type="ORF">H8S37_03560</name>
</gene>
<feature type="compositionally biased region" description="Polar residues" evidence="1">
    <location>
        <begin position="134"/>
        <end position="146"/>
    </location>
</feature>
<proteinExistence type="predicted"/>
<reference evidence="2" key="1">
    <citation type="submission" date="2020-08" db="EMBL/GenBank/DDBJ databases">
        <title>Genome public.</title>
        <authorList>
            <person name="Liu C."/>
            <person name="Sun Q."/>
        </authorList>
    </citation>
    <scope>NUCLEOTIDE SEQUENCE</scope>
    <source>
        <strain evidence="2">NSJ-55</strain>
    </source>
</reference>
<dbReference type="EMBL" id="JACOPF010000001">
    <property type="protein sequence ID" value="MBC5688011.1"/>
    <property type="molecule type" value="Genomic_DNA"/>
</dbReference>
<comment type="caution">
    <text evidence="2">The sequence shown here is derived from an EMBL/GenBank/DDBJ whole genome shotgun (WGS) entry which is preliminary data.</text>
</comment>